<dbReference type="InterPro" id="IPR009057">
    <property type="entry name" value="Homeodomain-like_sf"/>
</dbReference>
<dbReference type="SUPFAM" id="SSF48498">
    <property type="entry name" value="Tetracyclin repressor-like, C-terminal domain"/>
    <property type="match status" value="1"/>
</dbReference>
<dbReference type="PANTHER" id="PTHR47506:SF10">
    <property type="entry name" value="TRANSCRIPTIONAL REGULATORY PROTEIN"/>
    <property type="match status" value="1"/>
</dbReference>
<dbReference type="InterPro" id="IPR023772">
    <property type="entry name" value="DNA-bd_HTH_TetR-type_CS"/>
</dbReference>
<evidence type="ECO:0000256" key="2">
    <source>
        <dbReference type="ARBA" id="ARBA00023125"/>
    </source>
</evidence>
<dbReference type="Pfam" id="PF00440">
    <property type="entry name" value="TetR_N"/>
    <property type="match status" value="1"/>
</dbReference>
<evidence type="ECO:0000256" key="4">
    <source>
        <dbReference type="PROSITE-ProRule" id="PRU00335"/>
    </source>
</evidence>
<sequence length="207" mass="22387">MIDASLTPNETTRSRGRPREFDMDAALDSALRVFSERGYHATSISDLTEAMSLASGSIYKAFKDKRGVFLAAFGRYRQLGRRRLEAMIAPAATGREKVFQMVMYYTELSYGDAGRKGCLVVGGANDFALLDEETAAHVATAFAADERLMADLIRIGQADGTIPQTVDADAAALAFLCLTKGLRVIGKTGRSRQEMISAAEAAMKLVS</sequence>
<feature type="DNA-binding region" description="H-T-H motif" evidence="4">
    <location>
        <begin position="43"/>
        <end position="62"/>
    </location>
</feature>
<dbReference type="PRINTS" id="PR00455">
    <property type="entry name" value="HTHTETR"/>
</dbReference>
<dbReference type="Pfam" id="PF16925">
    <property type="entry name" value="TetR_C_13"/>
    <property type="match status" value="1"/>
</dbReference>
<dbReference type="GO" id="GO:0003677">
    <property type="term" value="F:DNA binding"/>
    <property type="evidence" value="ECO:0007669"/>
    <property type="project" value="UniProtKB-UniRule"/>
</dbReference>
<dbReference type="Gene3D" id="1.10.10.60">
    <property type="entry name" value="Homeodomain-like"/>
    <property type="match status" value="1"/>
</dbReference>
<dbReference type="PROSITE" id="PS01081">
    <property type="entry name" value="HTH_TETR_1"/>
    <property type="match status" value="1"/>
</dbReference>
<dbReference type="InterPro" id="IPR011075">
    <property type="entry name" value="TetR_C"/>
</dbReference>
<dbReference type="PROSITE" id="PS50977">
    <property type="entry name" value="HTH_TETR_2"/>
    <property type="match status" value="1"/>
</dbReference>
<proteinExistence type="predicted"/>
<dbReference type="Gene3D" id="1.10.357.10">
    <property type="entry name" value="Tetracycline Repressor, domain 2"/>
    <property type="match status" value="1"/>
</dbReference>
<keyword evidence="3" id="KW-0804">Transcription</keyword>
<dbReference type="InterPro" id="IPR036271">
    <property type="entry name" value="Tet_transcr_reg_TetR-rel_C_sf"/>
</dbReference>
<feature type="domain" description="HTH tetR-type" evidence="5">
    <location>
        <begin position="20"/>
        <end position="80"/>
    </location>
</feature>
<evidence type="ECO:0000313" key="6">
    <source>
        <dbReference type="EMBL" id="AIC28025.1"/>
    </source>
</evidence>
<reference evidence="6 7" key="1">
    <citation type="submission" date="2013-12" db="EMBL/GenBank/DDBJ databases">
        <title>Complete genome sequence of Rhizobium etli bv. mimosae IE4771.</title>
        <authorList>
            <person name="Bustos P."/>
            <person name="Santamaria R.I."/>
            <person name="Lozano L."/>
            <person name="Ormeno-Orrillo E."/>
            <person name="Rogel M.A."/>
            <person name="Romero D."/>
            <person name="Cevallos M.A."/>
            <person name="Martinez-Romero E."/>
            <person name="Gonzalez V."/>
        </authorList>
    </citation>
    <scope>NUCLEOTIDE SEQUENCE [LARGE SCALE GENOMIC DNA]</scope>
    <source>
        <strain evidence="6 7">IE4771</strain>
    </source>
</reference>
<evidence type="ECO:0000313" key="7">
    <source>
        <dbReference type="Proteomes" id="UP000027180"/>
    </source>
</evidence>
<organism evidence="6 7">
    <name type="scientific">Rhizobium etli bv. mimosae str. IE4771</name>
    <dbReference type="NCBI Taxonomy" id="1432050"/>
    <lineage>
        <taxon>Bacteria</taxon>
        <taxon>Pseudomonadati</taxon>
        <taxon>Pseudomonadota</taxon>
        <taxon>Alphaproteobacteria</taxon>
        <taxon>Hyphomicrobiales</taxon>
        <taxon>Rhizobiaceae</taxon>
        <taxon>Rhizobium/Agrobacterium group</taxon>
        <taxon>Rhizobium</taxon>
    </lineage>
</organism>
<accession>A0A060I7U5</accession>
<protein>
    <submittedName>
        <fullName evidence="6">TetR family transcriptional regulator protein</fullName>
    </submittedName>
</protein>
<evidence type="ECO:0000259" key="5">
    <source>
        <dbReference type="PROSITE" id="PS50977"/>
    </source>
</evidence>
<gene>
    <name evidence="6" type="ORF">IE4771_CH02930</name>
</gene>
<dbReference type="KEGG" id="rei:IE4771_CH02930"/>
<dbReference type="Proteomes" id="UP000027180">
    <property type="component" value="Chromosome"/>
</dbReference>
<dbReference type="OrthoDB" id="9795242at2"/>
<keyword evidence="1" id="KW-0805">Transcription regulation</keyword>
<evidence type="ECO:0000256" key="3">
    <source>
        <dbReference type="ARBA" id="ARBA00023163"/>
    </source>
</evidence>
<dbReference type="AlphaFoldDB" id="A0A060I7U5"/>
<dbReference type="HOGENOM" id="CLU_069356_28_0_5"/>
<name>A0A060I7U5_RHIET</name>
<dbReference type="PANTHER" id="PTHR47506">
    <property type="entry name" value="TRANSCRIPTIONAL REGULATORY PROTEIN"/>
    <property type="match status" value="1"/>
</dbReference>
<dbReference type="RefSeq" id="WP_010059068.1">
    <property type="nucleotide sequence ID" value="NZ_CP006986.1"/>
</dbReference>
<dbReference type="SUPFAM" id="SSF46689">
    <property type="entry name" value="Homeodomain-like"/>
    <property type="match status" value="1"/>
</dbReference>
<keyword evidence="2 4" id="KW-0238">DNA-binding</keyword>
<evidence type="ECO:0000256" key="1">
    <source>
        <dbReference type="ARBA" id="ARBA00023015"/>
    </source>
</evidence>
<dbReference type="EMBL" id="CP006986">
    <property type="protein sequence ID" value="AIC28025.1"/>
    <property type="molecule type" value="Genomic_DNA"/>
</dbReference>
<dbReference type="InterPro" id="IPR001647">
    <property type="entry name" value="HTH_TetR"/>
</dbReference>